<evidence type="ECO:0000313" key="8">
    <source>
        <dbReference type="EMBL" id="AQQ58858.1"/>
    </source>
</evidence>
<dbReference type="RefSeq" id="WP_077387999.1">
    <property type="nucleotide sequence ID" value="NZ_CP019645.1"/>
</dbReference>
<keyword evidence="5" id="KW-0408">Iron</keyword>
<keyword evidence="2" id="KW-0004">4Fe-4S</keyword>
<organism evidence="8 9">
    <name type="scientific">Helicobacter bilis</name>
    <dbReference type="NCBI Taxonomy" id="37372"/>
    <lineage>
        <taxon>Bacteria</taxon>
        <taxon>Pseudomonadati</taxon>
        <taxon>Campylobacterota</taxon>
        <taxon>Epsilonproteobacteria</taxon>
        <taxon>Campylobacterales</taxon>
        <taxon>Helicobacteraceae</taxon>
        <taxon>Helicobacter</taxon>
    </lineage>
</organism>
<proteinExistence type="predicted"/>
<dbReference type="SFLD" id="SFLDG01387">
    <property type="entry name" value="BtrN-like_SPASM_domain_contain"/>
    <property type="match status" value="1"/>
</dbReference>
<dbReference type="Proteomes" id="UP000188298">
    <property type="component" value="Chromosome"/>
</dbReference>
<dbReference type="KEGG" id="hbl:XJ32_00715"/>
<evidence type="ECO:0000313" key="9">
    <source>
        <dbReference type="Proteomes" id="UP000188298"/>
    </source>
</evidence>
<dbReference type="InterPro" id="IPR007197">
    <property type="entry name" value="rSAM"/>
</dbReference>
<evidence type="ECO:0000256" key="6">
    <source>
        <dbReference type="ARBA" id="ARBA00023014"/>
    </source>
</evidence>
<dbReference type="GO" id="GO:0003824">
    <property type="term" value="F:catalytic activity"/>
    <property type="evidence" value="ECO:0007669"/>
    <property type="project" value="InterPro"/>
</dbReference>
<dbReference type="PANTHER" id="PTHR11228:SF7">
    <property type="entry name" value="PQQA PEPTIDE CYCLASE"/>
    <property type="match status" value="1"/>
</dbReference>
<dbReference type="CDD" id="cd01335">
    <property type="entry name" value="Radical_SAM"/>
    <property type="match status" value="1"/>
</dbReference>
<dbReference type="InterPro" id="IPR058240">
    <property type="entry name" value="rSAM_sf"/>
</dbReference>
<reference evidence="8 9" key="1">
    <citation type="submission" date="2017-02" db="EMBL/GenBank/DDBJ databases">
        <title>Whole genome sequencing of Helicobacter bilis strain AAQJH.</title>
        <authorList>
            <person name="Conlan S."/>
            <person name="Thomas P.J."/>
            <person name="Mullikin J."/>
            <person name="Palmore T.N."/>
            <person name="Frank K.M."/>
            <person name="Segre J.A."/>
        </authorList>
    </citation>
    <scope>NUCLEOTIDE SEQUENCE [LARGE SCALE GENOMIC DNA]</scope>
    <source>
        <strain evidence="8 9">AAQJH</strain>
    </source>
</reference>
<gene>
    <name evidence="8" type="ORF">XJ32_00715</name>
</gene>
<accession>A0A1Q2LEM5</accession>
<feature type="domain" description="Radical SAM core" evidence="7">
    <location>
        <begin position="1"/>
        <end position="245"/>
    </location>
</feature>
<keyword evidence="4" id="KW-0479">Metal-binding</keyword>
<protein>
    <recommendedName>
        <fullName evidence="7">Radical SAM core domain-containing protein</fullName>
    </recommendedName>
</protein>
<keyword evidence="3" id="KW-0949">S-adenosyl-L-methionine</keyword>
<dbReference type="GO" id="GO:0051536">
    <property type="term" value="F:iron-sulfur cluster binding"/>
    <property type="evidence" value="ECO:0007669"/>
    <property type="project" value="UniProtKB-KW"/>
</dbReference>
<dbReference type="Gene3D" id="3.20.20.70">
    <property type="entry name" value="Aldolase class I"/>
    <property type="match status" value="1"/>
</dbReference>
<dbReference type="SUPFAM" id="SSF102114">
    <property type="entry name" value="Radical SAM enzymes"/>
    <property type="match status" value="1"/>
</dbReference>
<dbReference type="InterPro" id="IPR023885">
    <property type="entry name" value="4Fe4S-binding_SPASM_dom"/>
</dbReference>
<keyword evidence="6" id="KW-0411">Iron-sulfur</keyword>
<dbReference type="GO" id="GO:0046872">
    <property type="term" value="F:metal ion binding"/>
    <property type="evidence" value="ECO:0007669"/>
    <property type="project" value="UniProtKB-KW"/>
</dbReference>
<dbReference type="InterPro" id="IPR050377">
    <property type="entry name" value="Radical_SAM_PqqE_MftC-like"/>
</dbReference>
<dbReference type="PANTHER" id="PTHR11228">
    <property type="entry name" value="RADICAL SAM DOMAIN PROTEIN"/>
    <property type="match status" value="1"/>
</dbReference>
<evidence type="ECO:0000256" key="5">
    <source>
        <dbReference type="ARBA" id="ARBA00023004"/>
    </source>
</evidence>
<dbReference type="AlphaFoldDB" id="A0A1Q2LEM5"/>
<evidence type="ECO:0000259" key="7">
    <source>
        <dbReference type="PROSITE" id="PS51918"/>
    </source>
</evidence>
<dbReference type="Pfam" id="PF13186">
    <property type="entry name" value="SPASM"/>
    <property type="match status" value="1"/>
</dbReference>
<name>A0A1Q2LEM5_9HELI</name>
<dbReference type="InterPro" id="IPR034391">
    <property type="entry name" value="AdoMet-like_SPASM_containing"/>
</dbReference>
<dbReference type="Pfam" id="PF04055">
    <property type="entry name" value="Radical_SAM"/>
    <property type="match status" value="1"/>
</dbReference>
<evidence type="ECO:0000256" key="1">
    <source>
        <dbReference type="ARBA" id="ARBA00001966"/>
    </source>
</evidence>
<dbReference type="PROSITE" id="PS51918">
    <property type="entry name" value="RADICAL_SAM"/>
    <property type="match status" value="1"/>
</dbReference>
<sequence>MKLHRITIDTNPDTCNFKCKMCDTHSIYNKDYKKTRPDMPLELLEIALKGAKNAGVKEIIPTTMGEPTLYKYFENIVEFCKDNDIKLNLTTNGSQLFSKRYDETYIKEKLLAVLSDIKISFNSLDSKINESIMYKSDTESTIKRIERFCLLRDMYNKNVSITLQMTFMRSNLDSIIPLIEYAIKKGINRIKGHQLWITHKELESEALHTDESYKKKWNALVESLVPYRDKIRLENFMPFGDESIDSTTQKQCPFLGKELWINYKGDISVCCAPDNLRKELGDFGNIKNSTLLQVLESTQYQNLVKSYQTKEVCKQCLLKK</sequence>
<evidence type="ECO:0000256" key="3">
    <source>
        <dbReference type="ARBA" id="ARBA00022691"/>
    </source>
</evidence>
<evidence type="ECO:0000256" key="2">
    <source>
        <dbReference type="ARBA" id="ARBA00022485"/>
    </source>
</evidence>
<dbReference type="SFLD" id="SFLDG01067">
    <property type="entry name" value="SPASM/twitch_domain_containing"/>
    <property type="match status" value="1"/>
</dbReference>
<dbReference type="SFLD" id="SFLDS00029">
    <property type="entry name" value="Radical_SAM"/>
    <property type="match status" value="1"/>
</dbReference>
<dbReference type="InterPro" id="IPR013785">
    <property type="entry name" value="Aldolase_TIM"/>
</dbReference>
<dbReference type="EMBL" id="CP019645">
    <property type="protein sequence ID" value="AQQ58858.1"/>
    <property type="molecule type" value="Genomic_DNA"/>
</dbReference>
<dbReference type="CDD" id="cd21109">
    <property type="entry name" value="SPASM"/>
    <property type="match status" value="1"/>
</dbReference>
<comment type="cofactor">
    <cofactor evidence="1">
        <name>[4Fe-4S] cluster</name>
        <dbReference type="ChEBI" id="CHEBI:49883"/>
    </cofactor>
</comment>
<evidence type="ECO:0000256" key="4">
    <source>
        <dbReference type="ARBA" id="ARBA00022723"/>
    </source>
</evidence>